<evidence type="ECO:0000313" key="1">
    <source>
        <dbReference type="EMBL" id="KAF7836454.1"/>
    </source>
</evidence>
<reference evidence="1" key="1">
    <citation type="submission" date="2020-09" db="EMBL/GenBank/DDBJ databases">
        <title>Genome-Enabled Discovery of Anthraquinone Biosynthesis in Senna tora.</title>
        <authorList>
            <person name="Kang S.-H."/>
            <person name="Pandey R.P."/>
            <person name="Lee C.-M."/>
            <person name="Sim J.-S."/>
            <person name="Jeong J.-T."/>
            <person name="Choi B.-S."/>
            <person name="Jung M."/>
            <person name="Ginzburg D."/>
            <person name="Zhao K."/>
            <person name="Won S.Y."/>
            <person name="Oh T.-J."/>
            <person name="Yu Y."/>
            <person name="Kim N.-H."/>
            <person name="Lee O.R."/>
            <person name="Lee T.-H."/>
            <person name="Bashyal P."/>
            <person name="Kim T.-S."/>
            <person name="Lee W.-H."/>
            <person name="Kawkins C."/>
            <person name="Kim C.-K."/>
            <person name="Kim J.S."/>
            <person name="Ahn B.O."/>
            <person name="Rhee S.Y."/>
            <person name="Sohng J.K."/>
        </authorList>
    </citation>
    <scope>NUCLEOTIDE SEQUENCE</scope>
    <source>
        <tissue evidence="1">Leaf</tissue>
    </source>
</reference>
<organism evidence="1 2">
    <name type="scientific">Senna tora</name>
    <dbReference type="NCBI Taxonomy" id="362788"/>
    <lineage>
        <taxon>Eukaryota</taxon>
        <taxon>Viridiplantae</taxon>
        <taxon>Streptophyta</taxon>
        <taxon>Embryophyta</taxon>
        <taxon>Tracheophyta</taxon>
        <taxon>Spermatophyta</taxon>
        <taxon>Magnoliopsida</taxon>
        <taxon>eudicotyledons</taxon>
        <taxon>Gunneridae</taxon>
        <taxon>Pentapetalae</taxon>
        <taxon>rosids</taxon>
        <taxon>fabids</taxon>
        <taxon>Fabales</taxon>
        <taxon>Fabaceae</taxon>
        <taxon>Caesalpinioideae</taxon>
        <taxon>Cassia clade</taxon>
        <taxon>Senna</taxon>
    </lineage>
</organism>
<gene>
    <name evidence="1" type="ORF">G2W53_011313</name>
</gene>
<proteinExistence type="predicted"/>
<dbReference type="Proteomes" id="UP000634136">
    <property type="component" value="Unassembled WGS sequence"/>
</dbReference>
<protein>
    <submittedName>
        <fullName evidence="1">Uncharacterized protein</fullName>
    </submittedName>
</protein>
<name>A0A834X1R3_9FABA</name>
<dbReference type="EMBL" id="JAAIUW010000004">
    <property type="protein sequence ID" value="KAF7836454.1"/>
    <property type="molecule type" value="Genomic_DNA"/>
</dbReference>
<evidence type="ECO:0000313" key="2">
    <source>
        <dbReference type="Proteomes" id="UP000634136"/>
    </source>
</evidence>
<sequence length="39" mass="4303">MEGKKTKVRSCGAVRWKVTEGDRSRSILLLSLKCGHGKS</sequence>
<keyword evidence="2" id="KW-1185">Reference proteome</keyword>
<accession>A0A834X1R3</accession>
<dbReference type="AlphaFoldDB" id="A0A834X1R3"/>
<comment type="caution">
    <text evidence="1">The sequence shown here is derived from an EMBL/GenBank/DDBJ whole genome shotgun (WGS) entry which is preliminary data.</text>
</comment>